<reference evidence="10 11" key="1">
    <citation type="submission" date="2020-08" db="EMBL/GenBank/DDBJ databases">
        <title>Genome sequence of Nocardioides mesophilus KACC 16243T.</title>
        <authorList>
            <person name="Hyun D.-W."/>
            <person name="Bae J.-W."/>
        </authorList>
    </citation>
    <scope>NUCLEOTIDE SEQUENCE [LARGE SCALE GENOMIC DNA]</scope>
    <source>
        <strain evidence="10 11">KACC 16243</strain>
    </source>
</reference>
<keyword evidence="4" id="KW-0378">Hydrolase</keyword>
<dbReference type="SMART" id="SM00631">
    <property type="entry name" value="Zn_pept"/>
    <property type="match status" value="1"/>
</dbReference>
<evidence type="ECO:0000256" key="1">
    <source>
        <dbReference type="ARBA" id="ARBA00001947"/>
    </source>
</evidence>
<keyword evidence="3" id="KW-0645">Protease</keyword>
<protein>
    <submittedName>
        <fullName evidence="10">Succinylglutamate desuccinylase/aspartoacylase family protein</fullName>
    </submittedName>
</protein>
<dbReference type="GO" id="GO:0008270">
    <property type="term" value="F:zinc ion binding"/>
    <property type="evidence" value="ECO:0007669"/>
    <property type="project" value="InterPro"/>
</dbReference>
<evidence type="ECO:0000256" key="3">
    <source>
        <dbReference type="ARBA" id="ARBA00022670"/>
    </source>
</evidence>
<dbReference type="AlphaFoldDB" id="A0A7G9R7Z8"/>
<evidence type="ECO:0000256" key="8">
    <source>
        <dbReference type="SAM" id="MobiDB-lite"/>
    </source>
</evidence>
<evidence type="ECO:0000259" key="9">
    <source>
        <dbReference type="PROSITE" id="PS52035"/>
    </source>
</evidence>
<dbReference type="PANTHER" id="PTHR11705:SF143">
    <property type="entry name" value="SLL0236 PROTEIN"/>
    <property type="match status" value="1"/>
</dbReference>
<comment type="similarity">
    <text evidence="2 7">Belongs to the peptidase M14 family.</text>
</comment>
<dbReference type="Gene3D" id="3.40.630.10">
    <property type="entry name" value="Zn peptidases"/>
    <property type="match status" value="1"/>
</dbReference>
<organism evidence="10 11">
    <name type="scientific">Nocardioides mesophilus</name>
    <dbReference type="NCBI Taxonomy" id="433659"/>
    <lineage>
        <taxon>Bacteria</taxon>
        <taxon>Bacillati</taxon>
        <taxon>Actinomycetota</taxon>
        <taxon>Actinomycetes</taxon>
        <taxon>Propionibacteriales</taxon>
        <taxon>Nocardioidaceae</taxon>
        <taxon>Nocardioides</taxon>
    </lineage>
</organism>
<evidence type="ECO:0000313" key="10">
    <source>
        <dbReference type="EMBL" id="QNN51723.1"/>
    </source>
</evidence>
<comment type="caution">
    <text evidence="7">Lacks conserved residue(s) required for the propagation of feature annotation.</text>
</comment>
<accession>A0A7G9R7Z8</accession>
<evidence type="ECO:0000256" key="5">
    <source>
        <dbReference type="ARBA" id="ARBA00022833"/>
    </source>
</evidence>
<keyword evidence="6" id="KW-0482">Metalloprotease</keyword>
<evidence type="ECO:0000256" key="4">
    <source>
        <dbReference type="ARBA" id="ARBA00022801"/>
    </source>
</evidence>
<dbReference type="PROSITE" id="PS52035">
    <property type="entry name" value="PEPTIDASE_M14"/>
    <property type="match status" value="1"/>
</dbReference>
<comment type="cofactor">
    <cofactor evidence="1">
        <name>Zn(2+)</name>
        <dbReference type="ChEBI" id="CHEBI:29105"/>
    </cofactor>
</comment>
<dbReference type="Pfam" id="PF00246">
    <property type="entry name" value="Peptidase_M14"/>
    <property type="match status" value="1"/>
</dbReference>
<dbReference type="SUPFAM" id="SSF53187">
    <property type="entry name" value="Zn-dependent exopeptidases"/>
    <property type="match status" value="1"/>
</dbReference>
<evidence type="ECO:0000256" key="6">
    <source>
        <dbReference type="ARBA" id="ARBA00023049"/>
    </source>
</evidence>
<dbReference type="Proteomes" id="UP000515947">
    <property type="component" value="Chromosome"/>
</dbReference>
<dbReference type="GO" id="GO:0004181">
    <property type="term" value="F:metallocarboxypeptidase activity"/>
    <property type="evidence" value="ECO:0007669"/>
    <property type="project" value="InterPro"/>
</dbReference>
<sequence>MNPLLPLAHRMPALPRQWPVLGLLLATGLAAPLTAYSSTAFASSGAGPVASARSGVSVGTVIERRMLGRSVQGRQIWAYRVGDPEAAVTAVAMATMHGNEPAPRKILRSIRAGDPVKSLDLWVVPTVNPDGLARGTRKNARGVDLNRNFPFRWADLDGNYESGPKAGSEPETRALMRFFADVRPKFVVSFHQPLDGVDISTPATRRFGIRLARGLDLPRKELVCGGVCHGTFTQWYNHRFDRKAVTVEYGAHPGYRRMWVVAPGSWCGPSAATTDLVGCFPWKLDGSHGLRAMGSIRTPTSRGNRGARVQRWRLTQPVGPITIRGCRAGSSHRTSHRRSRSGPATQPAV</sequence>
<evidence type="ECO:0000256" key="2">
    <source>
        <dbReference type="ARBA" id="ARBA00005988"/>
    </source>
</evidence>
<gene>
    <name evidence="10" type="ORF">H9L09_14300</name>
</gene>
<feature type="region of interest" description="Disordered" evidence="8">
    <location>
        <begin position="325"/>
        <end position="349"/>
    </location>
</feature>
<evidence type="ECO:0000313" key="11">
    <source>
        <dbReference type="Proteomes" id="UP000515947"/>
    </source>
</evidence>
<feature type="domain" description="Peptidase M14" evidence="9">
    <location>
        <begin position="35"/>
        <end position="349"/>
    </location>
</feature>
<dbReference type="GO" id="GO:0005615">
    <property type="term" value="C:extracellular space"/>
    <property type="evidence" value="ECO:0007669"/>
    <property type="project" value="TreeGrafter"/>
</dbReference>
<name>A0A7G9R7Z8_9ACTN</name>
<dbReference type="GO" id="GO:0006508">
    <property type="term" value="P:proteolysis"/>
    <property type="evidence" value="ECO:0007669"/>
    <property type="project" value="UniProtKB-KW"/>
</dbReference>
<proteinExistence type="inferred from homology"/>
<dbReference type="PANTHER" id="PTHR11705">
    <property type="entry name" value="PROTEASE FAMILY M14 CARBOXYPEPTIDASE A,B"/>
    <property type="match status" value="1"/>
</dbReference>
<dbReference type="InterPro" id="IPR000834">
    <property type="entry name" value="Peptidase_M14"/>
</dbReference>
<dbReference type="EMBL" id="CP060713">
    <property type="protein sequence ID" value="QNN51723.1"/>
    <property type="molecule type" value="Genomic_DNA"/>
</dbReference>
<dbReference type="KEGG" id="nmes:H9L09_14300"/>
<keyword evidence="11" id="KW-1185">Reference proteome</keyword>
<keyword evidence="5" id="KW-0862">Zinc</keyword>
<evidence type="ECO:0000256" key="7">
    <source>
        <dbReference type="PROSITE-ProRule" id="PRU01379"/>
    </source>
</evidence>